<accession>A0A7J0DJ12</accession>
<proteinExistence type="predicted"/>
<keyword evidence="3" id="KW-1185">Reference proteome</keyword>
<dbReference type="PANTHER" id="PTHR34427:SF10">
    <property type="entry name" value="DUF4283 DOMAIN-CONTAINING PROTEIN"/>
    <property type="match status" value="1"/>
</dbReference>
<dbReference type="Gene3D" id="3.60.10.10">
    <property type="entry name" value="Endonuclease/exonuclease/phosphatase"/>
    <property type="match status" value="1"/>
</dbReference>
<dbReference type="AlphaFoldDB" id="A0A7J0DJ12"/>
<dbReference type="PANTHER" id="PTHR34427">
    <property type="entry name" value="DUF4283 DOMAIN PROTEIN"/>
    <property type="match status" value="1"/>
</dbReference>
<dbReference type="Proteomes" id="UP000585474">
    <property type="component" value="Unassembled WGS sequence"/>
</dbReference>
<dbReference type="EMBL" id="BJWL01000246">
    <property type="protein sequence ID" value="GFS36239.1"/>
    <property type="molecule type" value="Genomic_DNA"/>
</dbReference>
<evidence type="ECO:0000313" key="3">
    <source>
        <dbReference type="Proteomes" id="UP000585474"/>
    </source>
</evidence>
<dbReference type="InterPro" id="IPR036691">
    <property type="entry name" value="Endo/exonu/phosph_ase_sf"/>
</dbReference>
<sequence length="826" mass="94375">MELTLWEDRCGCFVDSNKLETVWVRVLGLPVFLWSEELFRALGDRCGGFVMMAEETMSREHVKWARICVRGTGISIPATLSIGMGSLVYMCAVWVESSARVVRRSELKRYCDGSRWREMMGKESAGQRVWYCLHPKWPGQRYAKYVEKDRINMKKERWPLSNMIQRRRVIGFKSGRGRLGISKVLRSDMIHGRRGRGWAFNSLRGGMGLGGFTLLIVLGEEILVVRWTFQARVDPISSSGPGVEMIGQEDGGDWLSVKGMEMVSSKWARRKLKGFRKFLGISYGGMEDEAARLFARIEELWSNRVSSREGRSRGVGRSKGKRELKNLEWSVSDGSKRGRGRSWSRGLNDPDKQSVIKGLLNQWKCSVICLQETKLKDVDTSIIRSLWGGRWVKWEGLRANGSAGGGMGDSLGLGGGDFNVVVRLAARVGYQMQSRAMRDFSAYIMEEDLIDLPLEGNGFTWSNGTTSSRLDRFLVCSGWEGEVFIEGLHRSDLRICGCKWKVSGSLLGSGGKGLEICIVRKMDLEICHRRRQAMEQSHKGQIWDSERAWRTKDINHPHGTSLWKGIMRGGLSSPCCDALVADCWSYSLAGGIWAPLFRRGAQDWEKEAFEDLFGMSQEEQPIIHDDDKWMWKRQAKGKFTVSTFYHSLTRLGDPTFPWKGVWVSRVPSKVCFFGWAAARGAILTMDNLRRRKIVVIEWCYMCKRNAESTDHLLIHCDVASELWRCVYAIFGVQWVMPATIKELFACWSQGRSRGGRRLAWRVVPLCLCWRIWRERNLRVFEDIENSLIFLNASFISLLFLWMRKDFPLSPASLVDFFGEFHSSVHT</sequence>
<dbReference type="OrthoDB" id="1937542at2759"/>
<reference evidence="3" key="1">
    <citation type="submission" date="2019-07" db="EMBL/GenBank/DDBJ databases">
        <title>De Novo Assembly of kiwifruit Actinidia rufa.</title>
        <authorList>
            <person name="Sugita-Konishi S."/>
            <person name="Sato K."/>
            <person name="Mori E."/>
            <person name="Abe Y."/>
            <person name="Kisaki G."/>
            <person name="Hamano K."/>
            <person name="Suezawa K."/>
            <person name="Otani M."/>
            <person name="Fukuda T."/>
            <person name="Manabe T."/>
            <person name="Gomi K."/>
            <person name="Tabuchi M."/>
            <person name="Akimitsu K."/>
            <person name="Kataoka I."/>
        </authorList>
    </citation>
    <scope>NUCLEOTIDE SEQUENCE [LARGE SCALE GENOMIC DNA]</scope>
    <source>
        <strain evidence="3">cv. Fuchu</strain>
    </source>
</reference>
<evidence type="ECO:0000259" key="1">
    <source>
        <dbReference type="Pfam" id="PF13966"/>
    </source>
</evidence>
<evidence type="ECO:0000313" key="2">
    <source>
        <dbReference type="EMBL" id="GFS36239.1"/>
    </source>
</evidence>
<feature type="domain" description="Reverse transcriptase zinc-binding" evidence="1">
    <location>
        <begin position="639"/>
        <end position="723"/>
    </location>
</feature>
<dbReference type="InterPro" id="IPR026960">
    <property type="entry name" value="RVT-Znf"/>
</dbReference>
<name>A0A7J0DJ12_9ERIC</name>
<dbReference type="SUPFAM" id="SSF56219">
    <property type="entry name" value="DNase I-like"/>
    <property type="match status" value="1"/>
</dbReference>
<dbReference type="Pfam" id="PF13966">
    <property type="entry name" value="zf-RVT"/>
    <property type="match status" value="1"/>
</dbReference>
<gene>
    <name evidence="2" type="ORF">Acr_00g0044890</name>
</gene>
<comment type="caution">
    <text evidence="2">The sequence shown here is derived from an EMBL/GenBank/DDBJ whole genome shotgun (WGS) entry which is preliminary data.</text>
</comment>
<protein>
    <recommendedName>
        <fullName evidence="1">Reverse transcriptase zinc-binding domain-containing protein</fullName>
    </recommendedName>
</protein>
<organism evidence="2 3">
    <name type="scientific">Actinidia rufa</name>
    <dbReference type="NCBI Taxonomy" id="165716"/>
    <lineage>
        <taxon>Eukaryota</taxon>
        <taxon>Viridiplantae</taxon>
        <taxon>Streptophyta</taxon>
        <taxon>Embryophyta</taxon>
        <taxon>Tracheophyta</taxon>
        <taxon>Spermatophyta</taxon>
        <taxon>Magnoliopsida</taxon>
        <taxon>eudicotyledons</taxon>
        <taxon>Gunneridae</taxon>
        <taxon>Pentapetalae</taxon>
        <taxon>asterids</taxon>
        <taxon>Ericales</taxon>
        <taxon>Actinidiaceae</taxon>
        <taxon>Actinidia</taxon>
    </lineage>
</organism>